<dbReference type="SUPFAM" id="SSF53271">
    <property type="entry name" value="PRTase-like"/>
    <property type="match status" value="2"/>
</dbReference>
<comment type="subcellular location">
    <subcellularLocation>
        <location evidence="1">Cytoplasm</location>
    </subcellularLocation>
</comment>
<comment type="catalytic activity">
    <reaction evidence="12">
        <text>D-ribose 5-phosphate + ATP = 5-phospho-alpha-D-ribose 1-diphosphate + AMP + H(+)</text>
        <dbReference type="Rhea" id="RHEA:15609"/>
        <dbReference type="ChEBI" id="CHEBI:15378"/>
        <dbReference type="ChEBI" id="CHEBI:30616"/>
        <dbReference type="ChEBI" id="CHEBI:58017"/>
        <dbReference type="ChEBI" id="CHEBI:78346"/>
        <dbReference type="ChEBI" id="CHEBI:456215"/>
        <dbReference type="EC" id="2.7.6.1"/>
    </reaction>
</comment>
<dbReference type="NCBIfam" id="TIGR01251">
    <property type="entry name" value="ribP_PPkin"/>
    <property type="match status" value="1"/>
</dbReference>
<protein>
    <recommendedName>
        <fullName evidence="4">ribose-phosphate diphosphokinase</fullName>
        <ecNumber evidence="4">2.7.6.1</ecNumber>
    </recommendedName>
</protein>
<keyword evidence="16" id="KW-1185">Reference proteome</keyword>
<keyword evidence="8" id="KW-0547">Nucleotide-binding</keyword>
<evidence type="ECO:0000256" key="7">
    <source>
        <dbReference type="ARBA" id="ARBA00022727"/>
    </source>
</evidence>
<keyword evidence="5" id="KW-0808">Transferase</keyword>
<evidence type="ECO:0000256" key="4">
    <source>
        <dbReference type="ARBA" id="ARBA00013247"/>
    </source>
</evidence>
<dbReference type="Proteomes" id="UP001276659">
    <property type="component" value="Unassembled WGS sequence"/>
</dbReference>
<dbReference type="InterPro" id="IPR005946">
    <property type="entry name" value="Rib-P_diPkinase"/>
</dbReference>
<gene>
    <name evidence="15" type="ORF">OEA41_002704</name>
</gene>
<evidence type="ECO:0000256" key="11">
    <source>
        <dbReference type="ARBA" id="ARBA00022842"/>
    </source>
</evidence>
<dbReference type="GO" id="GO:0000287">
    <property type="term" value="F:magnesium ion binding"/>
    <property type="evidence" value="ECO:0007669"/>
    <property type="project" value="InterPro"/>
</dbReference>
<evidence type="ECO:0000259" key="14">
    <source>
        <dbReference type="Pfam" id="PF13793"/>
    </source>
</evidence>
<evidence type="ECO:0000256" key="5">
    <source>
        <dbReference type="ARBA" id="ARBA00022679"/>
    </source>
</evidence>
<dbReference type="GO" id="GO:0004749">
    <property type="term" value="F:ribose phosphate diphosphokinase activity"/>
    <property type="evidence" value="ECO:0007669"/>
    <property type="project" value="UniProtKB-EC"/>
</dbReference>
<reference evidence="15" key="1">
    <citation type="submission" date="2022-11" db="EMBL/GenBank/DDBJ databases">
        <title>Chromosomal genome sequence assembly and mating type (MAT) locus characterization of the leprose asexual lichenized fungus Lepraria neglecta (Nyl.) Erichsen.</title>
        <authorList>
            <person name="Allen J.L."/>
            <person name="Pfeffer B."/>
        </authorList>
    </citation>
    <scope>NUCLEOTIDE SEQUENCE</scope>
    <source>
        <strain evidence="15">Allen 5258</strain>
    </source>
</reference>
<dbReference type="GO" id="GO:0005737">
    <property type="term" value="C:cytoplasm"/>
    <property type="evidence" value="ECO:0007669"/>
    <property type="project" value="UniProtKB-SubCell"/>
</dbReference>
<feature type="region of interest" description="Disordered" evidence="13">
    <location>
        <begin position="140"/>
        <end position="212"/>
    </location>
</feature>
<evidence type="ECO:0000256" key="2">
    <source>
        <dbReference type="ARBA" id="ARBA00004996"/>
    </source>
</evidence>
<dbReference type="Pfam" id="PF14572">
    <property type="entry name" value="Pribosyl_synth"/>
    <property type="match status" value="1"/>
</dbReference>
<evidence type="ECO:0000313" key="15">
    <source>
        <dbReference type="EMBL" id="KAK3170623.1"/>
    </source>
</evidence>
<dbReference type="FunFam" id="3.40.50.2020:FF:000005">
    <property type="entry name" value="Ribose-phosphate pyrophosphokinase 1"/>
    <property type="match status" value="1"/>
</dbReference>
<accession>A0AAE0DKW4</accession>
<comment type="caution">
    <text evidence="15">The sequence shown here is derived from an EMBL/GenBank/DDBJ whole genome shotgun (WGS) entry which is preliminary data.</text>
</comment>
<feature type="compositionally biased region" description="Polar residues" evidence="13">
    <location>
        <begin position="178"/>
        <end position="210"/>
    </location>
</feature>
<feature type="region of interest" description="Disordered" evidence="13">
    <location>
        <begin position="108"/>
        <end position="127"/>
    </location>
</feature>
<keyword evidence="9" id="KW-0418">Kinase</keyword>
<evidence type="ECO:0000256" key="13">
    <source>
        <dbReference type="SAM" id="MobiDB-lite"/>
    </source>
</evidence>
<sequence>MVRNIVVLGGSSHPSLNAVICDKLGIPLGNVLLSKFSVGETRVEIKESVRGKDVYIIQPAGEKVTAVLPLFPYSRQNDVPYTPNKTGTLLSKAANCYCKPDFPYAFESKPQTPHPGNSPTAGFSNGTDALHKDIAKMQLDESNSSPTSTQNARFASYGKQTPKRSDTMDSTKSDASTHQRNISSASMTNGTAHENDASTLSVPSKDTSFQPRPGYKQWVAQAGKLVADLITCAGADHVITMELHDPQYQGFFDIPVDNLYGRSTLKGFIQNSIPNYGQAVIVSPDAGGAKRASSIADGLGMPFALIHKVRRFDASAWTGSDLGPQERRPTKITDRQNSTMMLVGDVANRTCIVIDDLVDTSNTITRAAKLLKKDGAKIVYALITHGVLSGDAIEKINASHLDKVVVTNSVPQEEHKKRCPKLVVLDVGHLFAEVRGFVGCVNNANPWQAIRRVHHGESLSVLFQYD</sequence>
<dbReference type="InterPro" id="IPR029057">
    <property type="entry name" value="PRTase-like"/>
</dbReference>
<dbReference type="CDD" id="cd06223">
    <property type="entry name" value="PRTases_typeI"/>
    <property type="match status" value="1"/>
</dbReference>
<dbReference type="PANTHER" id="PTHR10210">
    <property type="entry name" value="RIBOSE-PHOSPHATE DIPHOSPHOKINASE FAMILY MEMBER"/>
    <property type="match status" value="1"/>
</dbReference>
<organism evidence="15 16">
    <name type="scientific">Lepraria neglecta</name>
    <dbReference type="NCBI Taxonomy" id="209136"/>
    <lineage>
        <taxon>Eukaryota</taxon>
        <taxon>Fungi</taxon>
        <taxon>Dikarya</taxon>
        <taxon>Ascomycota</taxon>
        <taxon>Pezizomycotina</taxon>
        <taxon>Lecanoromycetes</taxon>
        <taxon>OSLEUM clade</taxon>
        <taxon>Lecanoromycetidae</taxon>
        <taxon>Lecanorales</taxon>
        <taxon>Lecanorineae</taxon>
        <taxon>Stereocaulaceae</taxon>
        <taxon>Lepraria</taxon>
    </lineage>
</organism>
<dbReference type="AlphaFoldDB" id="A0AAE0DKW4"/>
<dbReference type="InterPro" id="IPR000836">
    <property type="entry name" value="PRTase_dom"/>
</dbReference>
<dbReference type="EC" id="2.7.6.1" evidence="4"/>
<feature type="compositionally biased region" description="Polar residues" evidence="13">
    <location>
        <begin position="109"/>
        <end position="127"/>
    </location>
</feature>
<feature type="compositionally biased region" description="Polar residues" evidence="13">
    <location>
        <begin position="140"/>
        <end position="153"/>
    </location>
</feature>
<dbReference type="FunFam" id="3.40.50.2020:FF:000014">
    <property type="entry name" value="Ribose-phosphate pyrophosphokinase 1"/>
    <property type="match status" value="2"/>
</dbReference>
<dbReference type="PANTHER" id="PTHR10210:SF36">
    <property type="entry name" value="RIBOSE-PHOSPHATE PYROPHOSPHOKINASE 5"/>
    <property type="match status" value="1"/>
</dbReference>
<name>A0AAE0DKW4_9LECA</name>
<evidence type="ECO:0000256" key="12">
    <source>
        <dbReference type="ARBA" id="ARBA00049535"/>
    </source>
</evidence>
<dbReference type="SMART" id="SM01400">
    <property type="entry name" value="Pribosyltran_N"/>
    <property type="match status" value="1"/>
</dbReference>
<dbReference type="GO" id="GO:0005524">
    <property type="term" value="F:ATP binding"/>
    <property type="evidence" value="ECO:0007669"/>
    <property type="project" value="UniProtKB-KW"/>
</dbReference>
<evidence type="ECO:0000313" key="16">
    <source>
        <dbReference type="Proteomes" id="UP001276659"/>
    </source>
</evidence>
<evidence type="ECO:0000256" key="9">
    <source>
        <dbReference type="ARBA" id="ARBA00022777"/>
    </source>
</evidence>
<dbReference type="GO" id="GO:0006015">
    <property type="term" value="P:5-phosphoribose 1-diphosphate biosynthetic process"/>
    <property type="evidence" value="ECO:0007669"/>
    <property type="project" value="TreeGrafter"/>
</dbReference>
<dbReference type="Pfam" id="PF13793">
    <property type="entry name" value="Pribosyltran_N"/>
    <property type="match status" value="1"/>
</dbReference>
<keyword evidence="7" id="KW-0545">Nucleotide biosynthesis</keyword>
<dbReference type="Gene3D" id="3.40.50.2020">
    <property type="match status" value="3"/>
</dbReference>
<dbReference type="InterPro" id="IPR029099">
    <property type="entry name" value="Pribosyltran_N"/>
</dbReference>
<feature type="compositionally biased region" description="Basic and acidic residues" evidence="13">
    <location>
        <begin position="163"/>
        <end position="177"/>
    </location>
</feature>
<dbReference type="GO" id="GO:0002189">
    <property type="term" value="C:ribose phosphate diphosphokinase complex"/>
    <property type="evidence" value="ECO:0007669"/>
    <property type="project" value="TreeGrafter"/>
</dbReference>
<evidence type="ECO:0000256" key="6">
    <source>
        <dbReference type="ARBA" id="ARBA00022723"/>
    </source>
</evidence>
<evidence type="ECO:0000256" key="8">
    <source>
        <dbReference type="ARBA" id="ARBA00022741"/>
    </source>
</evidence>
<evidence type="ECO:0000256" key="10">
    <source>
        <dbReference type="ARBA" id="ARBA00022840"/>
    </source>
</evidence>
<comment type="similarity">
    <text evidence="3">Belongs to the ribose-phosphate pyrophosphokinase family.</text>
</comment>
<keyword evidence="6" id="KW-0479">Metal-binding</keyword>
<keyword evidence="10" id="KW-0067">ATP-binding</keyword>
<dbReference type="EMBL" id="JASNWA010000008">
    <property type="protein sequence ID" value="KAK3170623.1"/>
    <property type="molecule type" value="Genomic_DNA"/>
</dbReference>
<evidence type="ECO:0000256" key="1">
    <source>
        <dbReference type="ARBA" id="ARBA00004496"/>
    </source>
</evidence>
<dbReference type="GO" id="GO:0006164">
    <property type="term" value="P:purine nucleotide biosynthetic process"/>
    <property type="evidence" value="ECO:0007669"/>
    <property type="project" value="TreeGrafter"/>
</dbReference>
<evidence type="ECO:0000256" key="3">
    <source>
        <dbReference type="ARBA" id="ARBA00006478"/>
    </source>
</evidence>
<comment type="pathway">
    <text evidence="2">Metabolic intermediate biosynthesis; 5-phospho-alpha-D-ribose 1-diphosphate biosynthesis; 5-phospho-alpha-D-ribose 1-diphosphate from D-ribose 5-phosphate (route I): step 1/1.</text>
</comment>
<keyword evidence="11" id="KW-0460">Magnesium</keyword>
<dbReference type="GO" id="GO:0016301">
    <property type="term" value="F:kinase activity"/>
    <property type="evidence" value="ECO:0007669"/>
    <property type="project" value="UniProtKB-KW"/>
</dbReference>
<proteinExistence type="inferred from homology"/>
<feature type="domain" description="Ribose-phosphate pyrophosphokinase N-terminal" evidence="14">
    <location>
        <begin position="6"/>
        <end position="61"/>
    </location>
</feature>